<gene>
    <name evidence="3" type="ORF">HMPREF3229_01196</name>
</gene>
<dbReference type="PROSITE" id="PS51272">
    <property type="entry name" value="SLH"/>
    <property type="match status" value="2"/>
</dbReference>
<evidence type="ECO:0000313" key="4">
    <source>
        <dbReference type="Proteomes" id="UP000070174"/>
    </source>
</evidence>
<keyword evidence="1" id="KW-0732">Signal</keyword>
<evidence type="ECO:0000313" key="3">
    <source>
        <dbReference type="EMBL" id="KXA29572.1"/>
    </source>
</evidence>
<protein>
    <recommendedName>
        <fullName evidence="2">SLH domain-containing protein</fullName>
    </recommendedName>
</protein>
<dbReference type="PANTHER" id="PTHR43308">
    <property type="entry name" value="OUTER MEMBRANE PROTEIN ALPHA-RELATED"/>
    <property type="match status" value="1"/>
</dbReference>
<accession>A0A133PM19</accession>
<sequence>MKSNNLKRAAALGLAALMLAPSATFAKEFKDVKKKNNKYSWAYDAIDKLSDNNIISGHPDGEFKPGEPVSLEELLQLIKQILRPSDQEIKTAKEKYSKLAKEKGVNSWAEDAICLALHRGYLDENSLKKASERGFFKISGREYPSRGDIAIFFARALQLSPNGNTNLLKHNDKDKMSDTLKGYLSSLVDAKIFTSTGSDGNFEGERSITRAETAIITKASFDYAEKNKIEAKTEKLKGTVILSSKLNNVNVVIIETKGSKYSFDIDSNTKYKLKDKDIKLEDIKAGQEVEIEYVKAKSGEREGTAKTITVTNAMLDMVGYVNSKGNNQITLRYRNNSDSINFRTTSKISTSDTKTFDLDKNVKIKAYGKDLKLEDIAVDDLVEFKTNSDNKITEITVYPKEAQVKGKITSLDTSNKDKASLKIRLKDNKDYEFYITKDTKNLGNLSNGDNATLAVSYKVVIGFGSNDERNTRVVGQIKDIDQLGTSFSSTAYGRPYVKIKTSDNRENIYYLASNYEIKNQNGGKISNANYDFLYNKSAILQLDRDGRVSNITLIDQSLQFSSMLQVVKSTRINNYNDYVIELEILQSNNDKLKPGNTIKFNSNEEWPEFTVVSFDGYLNEKGEIVSDSNNINHGNPGRRLRPESYVNKGTFRTYEEMKNDSFYFPGSGNSFKSGGNTFD</sequence>
<dbReference type="InterPro" id="IPR051465">
    <property type="entry name" value="Cell_Envelope_Struct_Comp"/>
</dbReference>
<dbReference type="EMBL" id="LRQE01000034">
    <property type="protein sequence ID" value="KXA29572.1"/>
    <property type="molecule type" value="Genomic_DNA"/>
</dbReference>
<feature type="signal peptide" evidence="1">
    <location>
        <begin position="1"/>
        <end position="26"/>
    </location>
</feature>
<reference evidence="3 4" key="1">
    <citation type="submission" date="2016-01" db="EMBL/GenBank/DDBJ databases">
        <authorList>
            <person name="Oliw E.H."/>
        </authorList>
    </citation>
    <scope>NUCLEOTIDE SEQUENCE [LARGE SCALE GENOMIC DNA]</scope>
    <source>
        <strain evidence="3 4">CMW7756A</strain>
    </source>
</reference>
<feature type="chain" id="PRO_5007458415" description="SLH domain-containing protein" evidence="1">
    <location>
        <begin position="27"/>
        <end position="679"/>
    </location>
</feature>
<evidence type="ECO:0000259" key="2">
    <source>
        <dbReference type="PROSITE" id="PS51272"/>
    </source>
</evidence>
<dbReference type="Pfam" id="PF00395">
    <property type="entry name" value="SLH"/>
    <property type="match status" value="1"/>
</dbReference>
<dbReference type="RefSeq" id="WP_060800274.1">
    <property type="nucleotide sequence ID" value="NZ_KQ957101.1"/>
</dbReference>
<organism evidence="3">
    <name type="scientific">Peptoniphilus harei</name>
    <dbReference type="NCBI Taxonomy" id="54005"/>
    <lineage>
        <taxon>Bacteria</taxon>
        <taxon>Bacillati</taxon>
        <taxon>Bacillota</taxon>
        <taxon>Tissierellia</taxon>
        <taxon>Tissierellales</taxon>
        <taxon>Peptoniphilaceae</taxon>
        <taxon>Peptoniphilus</taxon>
    </lineage>
</organism>
<dbReference type="InterPro" id="IPR001119">
    <property type="entry name" value="SLH_dom"/>
</dbReference>
<name>A0A133PM19_9FIRM</name>
<dbReference type="AlphaFoldDB" id="A0A133PM19"/>
<evidence type="ECO:0000256" key="1">
    <source>
        <dbReference type="SAM" id="SignalP"/>
    </source>
</evidence>
<feature type="domain" description="SLH" evidence="2">
    <location>
        <begin position="29"/>
        <end position="92"/>
    </location>
</feature>
<dbReference type="Proteomes" id="UP000070174">
    <property type="component" value="Unassembled WGS sequence"/>
</dbReference>
<proteinExistence type="predicted"/>
<comment type="caution">
    <text evidence="3">The sequence shown here is derived from an EMBL/GenBank/DDBJ whole genome shotgun (WGS) entry which is preliminary data.</text>
</comment>
<dbReference type="PATRIC" id="fig|54005.3.peg.1180"/>
<feature type="domain" description="SLH" evidence="2">
    <location>
        <begin position="167"/>
        <end position="231"/>
    </location>
</feature>